<feature type="chain" id="PRO_5040732416" evidence="4">
    <location>
        <begin position="22"/>
        <end position="358"/>
    </location>
</feature>
<name>A0A9X2WQ91_9GAMM</name>
<comment type="subcellular location">
    <subcellularLocation>
        <location evidence="1">Cell envelope</location>
    </subcellularLocation>
</comment>
<evidence type="ECO:0000256" key="2">
    <source>
        <dbReference type="ARBA" id="ARBA00007639"/>
    </source>
</evidence>
<dbReference type="AlphaFoldDB" id="A0A9X2WQ91"/>
<dbReference type="NCBIfam" id="NF008185">
    <property type="entry name" value="PRK10936.1"/>
    <property type="match status" value="1"/>
</dbReference>
<dbReference type="EMBL" id="JAMTCD010000027">
    <property type="protein sequence ID" value="MCT7943304.1"/>
    <property type="molecule type" value="Genomic_DNA"/>
</dbReference>
<dbReference type="SUPFAM" id="SSF53822">
    <property type="entry name" value="Periplasmic binding protein-like I"/>
    <property type="match status" value="1"/>
</dbReference>
<dbReference type="RefSeq" id="WP_261299641.1">
    <property type="nucleotide sequence ID" value="NZ_JAMTCD010000027.1"/>
</dbReference>
<dbReference type="GO" id="GO:0030313">
    <property type="term" value="C:cell envelope"/>
    <property type="evidence" value="ECO:0007669"/>
    <property type="project" value="UniProtKB-SubCell"/>
</dbReference>
<gene>
    <name evidence="6" type="primary">torT</name>
    <name evidence="6" type="ORF">NE535_16165</name>
</gene>
<dbReference type="Gene3D" id="3.40.50.2300">
    <property type="match status" value="2"/>
</dbReference>
<evidence type="ECO:0000259" key="5">
    <source>
        <dbReference type="Pfam" id="PF00532"/>
    </source>
</evidence>
<accession>A0A9X2WQ91</accession>
<sequence length="358" mass="39804">MRQLIYILIFCLGTTSSFVEAKNDTHWSLERRTPFNQKIQTTEKIHYNALTSAQKNWRICALVPHLKDAYWIGIDYGLVSHANQLGINLELFEAGSYYRKDKQLKQLEHCLTEPFDAILLGTVSPDLLKHYKGLINKPIIALVNQLNSPIINTRVGVNWYQMGWIAGNFISQAQPKPPTDKSVKVALLTGPEGVGGSSWVELGILDAIANSPVEVSSIRHTDNNRNLYRDQLHHLLNDHIPDYILGSAVAIEAAIGSLQHKQLTEQVKLVSSYLSPATLRGLYRNKVAFSTDDQVVLQGKLAIDVVVKELEGAAPFGDIGPQIQKLSQGKVSFKALENSLAPADFYPVYRVVSPSLQP</sequence>
<organism evidence="6 7">
    <name type="scientific">Shewanella holmiensis</name>
    <dbReference type="NCBI Taxonomy" id="2952222"/>
    <lineage>
        <taxon>Bacteria</taxon>
        <taxon>Pseudomonadati</taxon>
        <taxon>Pseudomonadota</taxon>
        <taxon>Gammaproteobacteria</taxon>
        <taxon>Alteromonadales</taxon>
        <taxon>Shewanellaceae</taxon>
        <taxon>Shewanella</taxon>
    </lineage>
</organism>
<comment type="caution">
    <text evidence="6">The sequence shown here is derived from an EMBL/GenBank/DDBJ whole genome shotgun (WGS) entry which is preliminary data.</text>
</comment>
<feature type="domain" description="Periplasmic binding protein/LacI sugar binding" evidence="5">
    <location>
        <begin position="56"/>
        <end position="323"/>
    </location>
</feature>
<keyword evidence="7" id="KW-1185">Reference proteome</keyword>
<dbReference type="InterPro" id="IPR001761">
    <property type="entry name" value="Peripla_BP/Lac1_sug-bd_dom"/>
</dbReference>
<dbReference type="Pfam" id="PF00532">
    <property type="entry name" value="Peripla_BP_1"/>
    <property type="match status" value="1"/>
</dbReference>
<reference evidence="6" key="1">
    <citation type="journal article" date="2023" name="Int. J. Syst. Evol. Microbiol.">
        <title>&lt;i&gt;Shewanella septentrionalis&lt;/i&gt; sp. nov. and &lt;i&gt;Shewanella holmiensis&lt;/i&gt; sp. nov., isolated from Baltic Sea water and sediments.</title>
        <authorList>
            <person name="Martin-Rodriguez A.J."/>
            <person name="Thorell K."/>
            <person name="Joffre E."/>
            <person name="Jensie-Markopoulos S."/>
            <person name="Moore E.R.B."/>
            <person name="Sjoling A."/>
        </authorList>
    </citation>
    <scope>NUCLEOTIDE SEQUENCE</scope>
    <source>
        <strain evidence="6">SP1S2-7</strain>
    </source>
</reference>
<dbReference type="PANTHER" id="PTHR46847:SF1">
    <property type="entry name" value="D-ALLOSE-BINDING PERIPLASMIC PROTEIN-RELATED"/>
    <property type="match status" value="1"/>
</dbReference>
<dbReference type="InterPro" id="IPR014301">
    <property type="entry name" value="TMAO_TorT"/>
</dbReference>
<proteinExistence type="inferred from homology"/>
<dbReference type="CDD" id="cd06306">
    <property type="entry name" value="PBP1_TorT-like"/>
    <property type="match status" value="1"/>
</dbReference>
<evidence type="ECO:0000256" key="4">
    <source>
        <dbReference type="SAM" id="SignalP"/>
    </source>
</evidence>
<evidence type="ECO:0000313" key="6">
    <source>
        <dbReference type="EMBL" id="MCT7943304.1"/>
    </source>
</evidence>
<evidence type="ECO:0000313" key="7">
    <source>
        <dbReference type="Proteomes" id="UP001155546"/>
    </source>
</evidence>
<comment type="similarity">
    <text evidence="2">Belongs to the bacterial solute-binding protein 2 family.</text>
</comment>
<dbReference type="Proteomes" id="UP001155546">
    <property type="component" value="Unassembled WGS sequence"/>
</dbReference>
<dbReference type="NCBIfam" id="TIGR02955">
    <property type="entry name" value="TMAO_TorT"/>
    <property type="match status" value="1"/>
</dbReference>
<evidence type="ECO:0000256" key="3">
    <source>
        <dbReference type="ARBA" id="ARBA00022729"/>
    </source>
</evidence>
<dbReference type="InterPro" id="IPR028082">
    <property type="entry name" value="Peripla_BP_I"/>
</dbReference>
<evidence type="ECO:0000256" key="1">
    <source>
        <dbReference type="ARBA" id="ARBA00004196"/>
    </source>
</evidence>
<feature type="signal peptide" evidence="4">
    <location>
        <begin position="1"/>
        <end position="21"/>
    </location>
</feature>
<keyword evidence="3 4" id="KW-0732">Signal</keyword>
<protein>
    <submittedName>
        <fullName evidence="6">TMAO reductase system periplasmic protein TorT</fullName>
    </submittedName>
</protein>
<dbReference type="PANTHER" id="PTHR46847">
    <property type="entry name" value="D-ALLOSE-BINDING PERIPLASMIC PROTEIN-RELATED"/>
    <property type="match status" value="1"/>
</dbReference>